<dbReference type="Gene3D" id="3.40.50.1820">
    <property type="entry name" value="alpha/beta hydrolase"/>
    <property type="match status" value="1"/>
</dbReference>
<keyword evidence="1" id="KW-0378">Hydrolase</keyword>
<evidence type="ECO:0000313" key="3">
    <source>
        <dbReference type="EMBL" id="EAT88223.2"/>
    </source>
</evidence>
<feature type="domain" description="Alpha/beta hydrolase fold-3" evidence="2">
    <location>
        <begin position="80"/>
        <end position="297"/>
    </location>
</feature>
<dbReference type="RefSeq" id="XP_001794880.1">
    <property type="nucleotide sequence ID" value="XM_001794828.1"/>
</dbReference>
<dbReference type="GO" id="GO:0016787">
    <property type="term" value="F:hydrolase activity"/>
    <property type="evidence" value="ECO:0007669"/>
    <property type="project" value="UniProtKB-KW"/>
</dbReference>
<dbReference type="InterPro" id="IPR050300">
    <property type="entry name" value="GDXG_lipolytic_enzyme"/>
</dbReference>
<dbReference type="GeneID" id="5971748"/>
<dbReference type="InterPro" id="IPR029058">
    <property type="entry name" value="AB_hydrolase_fold"/>
</dbReference>
<organism evidence="3 4">
    <name type="scientific">Phaeosphaeria nodorum (strain SN15 / ATCC MYA-4574 / FGSC 10173)</name>
    <name type="common">Glume blotch fungus</name>
    <name type="synonym">Parastagonospora nodorum</name>
    <dbReference type="NCBI Taxonomy" id="321614"/>
    <lineage>
        <taxon>Eukaryota</taxon>
        <taxon>Fungi</taxon>
        <taxon>Dikarya</taxon>
        <taxon>Ascomycota</taxon>
        <taxon>Pezizomycotina</taxon>
        <taxon>Dothideomycetes</taxon>
        <taxon>Pleosporomycetidae</taxon>
        <taxon>Pleosporales</taxon>
        <taxon>Pleosporineae</taxon>
        <taxon>Phaeosphaeriaceae</taxon>
        <taxon>Parastagonospora</taxon>
    </lineage>
</organism>
<gene>
    <name evidence="3" type="ORF">SNOG_04463</name>
</gene>
<proteinExistence type="predicted"/>
<sequence>MAPYLDPLNQAFADAFAKQPPIEDLSPPEFRVTFEELQHHDKTISGVTRTSFTVPFESGAEVFVFRKDSMKRVDSLPVVLFLHGGAFIVGRYAYIRAGDLVTTANVSVCSVTSYDSICRDLALQTGYAIVFVEYALAPEARWPTQQEQCYAVLKWITQNGAKKGLSQDKFAVVGDSAGGQLAIATSILASTRTPKIPISHQSLLHPCTDTRISDRQTLSEFEFFAGPLLTVPFNKKSFAIYIPNADDRDSELATPLNISAAHAKLQPPTLIINSAVDLLRSEGEAYGEILQRAGVDCA</sequence>
<dbReference type="EMBL" id="CH445330">
    <property type="protein sequence ID" value="EAT88223.2"/>
    <property type="molecule type" value="Genomic_DNA"/>
</dbReference>
<dbReference type="STRING" id="321614.Q0UUV1"/>
<dbReference type="InterPro" id="IPR013094">
    <property type="entry name" value="AB_hydrolase_3"/>
</dbReference>
<dbReference type="Pfam" id="PF07859">
    <property type="entry name" value="Abhydrolase_3"/>
    <property type="match status" value="1"/>
</dbReference>
<reference evidence="4" key="1">
    <citation type="journal article" date="2007" name="Plant Cell">
        <title>Dothideomycete-plant interactions illuminated by genome sequencing and EST analysis of the wheat pathogen Stagonospora nodorum.</title>
        <authorList>
            <person name="Hane J.K."/>
            <person name="Lowe R.G."/>
            <person name="Solomon P.S."/>
            <person name="Tan K.C."/>
            <person name="Schoch C.L."/>
            <person name="Spatafora J.W."/>
            <person name="Crous P.W."/>
            <person name="Kodira C."/>
            <person name="Birren B.W."/>
            <person name="Galagan J.E."/>
            <person name="Torriani S.F."/>
            <person name="McDonald B.A."/>
            <person name="Oliver R.P."/>
        </authorList>
    </citation>
    <scope>NUCLEOTIDE SEQUENCE [LARGE SCALE GENOMIC DNA]</scope>
    <source>
        <strain evidence="4">SN15 / ATCC MYA-4574 / FGSC 10173</strain>
    </source>
</reference>
<dbReference type="VEuPathDB" id="FungiDB:JI435_044630"/>
<accession>Q0UUV1</accession>
<protein>
    <recommendedName>
        <fullName evidence="2">Alpha/beta hydrolase fold-3 domain-containing protein</fullName>
    </recommendedName>
</protein>
<name>Q0UUV1_PHANO</name>
<dbReference type="PANTHER" id="PTHR48081">
    <property type="entry name" value="AB HYDROLASE SUPERFAMILY PROTEIN C4A8.06C"/>
    <property type="match status" value="1"/>
</dbReference>
<evidence type="ECO:0000256" key="1">
    <source>
        <dbReference type="ARBA" id="ARBA00022801"/>
    </source>
</evidence>
<dbReference type="AlphaFoldDB" id="Q0UUV1"/>
<dbReference type="PANTHER" id="PTHR48081:SF8">
    <property type="entry name" value="ALPHA_BETA HYDROLASE FOLD-3 DOMAIN-CONTAINING PROTEIN-RELATED"/>
    <property type="match status" value="1"/>
</dbReference>
<dbReference type="InParanoid" id="Q0UUV1"/>
<dbReference type="KEGG" id="pno:SNOG_04463"/>
<dbReference type="SUPFAM" id="SSF53474">
    <property type="entry name" value="alpha/beta-Hydrolases"/>
    <property type="match status" value="1"/>
</dbReference>
<evidence type="ECO:0000259" key="2">
    <source>
        <dbReference type="Pfam" id="PF07859"/>
    </source>
</evidence>
<dbReference type="Proteomes" id="UP000001055">
    <property type="component" value="Unassembled WGS sequence"/>
</dbReference>
<evidence type="ECO:0000313" key="4">
    <source>
        <dbReference type="Proteomes" id="UP000001055"/>
    </source>
</evidence>